<organism evidence="3 4">
    <name type="scientific">Ramazzottius varieornatus</name>
    <name type="common">Water bear</name>
    <name type="synonym">Tardigrade</name>
    <dbReference type="NCBI Taxonomy" id="947166"/>
    <lineage>
        <taxon>Eukaryota</taxon>
        <taxon>Metazoa</taxon>
        <taxon>Ecdysozoa</taxon>
        <taxon>Tardigrada</taxon>
        <taxon>Eutardigrada</taxon>
        <taxon>Parachela</taxon>
        <taxon>Hypsibioidea</taxon>
        <taxon>Ramazzottiidae</taxon>
        <taxon>Ramazzottius</taxon>
    </lineage>
</organism>
<sequence>MASKCILAVFVLVGLVATIQAAFDFDNDDRNRGSSGSMMNRDRNSGMMNSGSSMSNRDRNMMGSGSSSMGNRDRDMMGNNNGMRGTDRDRNGMGMGAMGSGSSMRGMGGRCNVDKRMNQDCVGCRGKGGCTSDTCARGMGTMLKKNPENCKKWCCA</sequence>
<gene>
    <name evidence="3" type="primary">RvY_16785-1</name>
    <name evidence="3" type="synonym">RvY_16785.1</name>
    <name evidence="3" type="ORF">RvY_16785</name>
</gene>
<proteinExistence type="predicted"/>
<protein>
    <submittedName>
        <fullName evidence="3">Uncharacterized protein</fullName>
    </submittedName>
</protein>
<reference evidence="3 4" key="1">
    <citation type="journal article" date="2016" name="Nat. Commun.">
        <title>Extremotolerant tardigrade genome and improved radiotolerance of human cultured cells by tardigrade-unique protein.</title>
        <authorList>
            <person name="Hashimoto T."/>
            <person name="Horikawa D.D."/>
            <person name="Saito Y."/>
            <person name="Kuwahara H."/>
            <person name="Kozuka-Hata H."/>
            <person name="Shin-I T."/>
            <person name="Minakuchi Y."/>
            <person name="Ohishi K."/>
            <person name="Motoyama A."/>
            <person name="Aizu T."/>
            <person name="Enomoto A."/>
            <person name="Kondo K."/>
            <person name="Tanaka S."/>
            <person name="Hara Y."/>
            <person name="Koshikawa S."/>
            <person name="Sagara H."/>
            <person name="Miura T."/>
            <person name="Yokobori S."/>
            <person name="Miyagawa K."/>
            <person name="Suzuki Y."/>
            <person name="Kubo T."/>
            <person name="Oyama M."/>
            <person name="Kohara Y."/>
            <person name="Fujiyama A."/>
            <person name="Arakawa K."/>
            <person name="Katayama T."/>
            <person name="Toyoda A."/>
            <person name="Kunieda T."/>
        </authorList>
    </citation>
    <scope>NUCLEOTIDE SEQUENCE [LARGE SCALE GENOMIC DNA]</scope>
    <source>
        <strain evidence="3 4">YOKOZUNA-1</strain>
    </source>
</reference>
<dbReference type="EMBL" id="BDGG01000014">
    <property type="protein sequence ID" value="GAV06870.1"/>
    <property type="molecule type" value="Genomic_DNA"/>
</dbReference>
<feature type="signal peptide" evidence="2">
    <location>
        <begin position="1"/>
        <end position="21"/>
    </location>
</feature>
<comment type="caution">
    <text evidence="3">The sequence shown here is derived from an EMBL/GenBank/DDBJ whole genome shotgun (WGS) entry which is preliminary data.</text>
</comment>
<dbReference type="AlphaFoldDB" id="A0A1D1VZR5"/>
<feature type="compositionally biased region" description="Low complexity" evidence="1">
    <location>
        <begin position="45"/>
        <end position="70"/>
    </location>
</feature>
<accession>A0A1D1VZR5</accession>
<evidence type="ECO:0000313" key="3">
    <source>
        <dbReference type="EMBL" id="GAV06870.1"/>
    </source>
</evidence>
<name>A0A1D1VZR5_RAMVA</name>
<dbReference type="Proteomes" id="UP000186922">
    <property type="component" value="Unassembled WGS sequence"/>
</dbReference>
<evidence type="ECO:0000256" key="2">
    <source>
        <dbReference type="SAM" id="SignalP"/>
    </source>
</evidence>
<evidence type="ECO:0000256" key="1">
    <source>
        <dbReference type="SAM" id="MobiDB-lite"/>
    </source>
</evidence>
<feature type="region of interest" description="Disordered" evidence="1">
    <location>
        <begin position="26"/>
        <end position="101"/>
    </location>
</feature>
<keyword evidence="2" id="KW-0732">Signal</keyword>
<keyword evidence="4" id="KW-1185">Reference proteome</keyword>
<evidence type="ECO:0000313" key="4">
    <source>
        <dbReference type="Proteomes" id="UP000186922"/>
    </source>
</evidence>
<feature type="chain" id="PRO_5008899046" evidence="2">
    <location>
        <begin position="22"/>
        <end position="156"/>
    </location>
</feature>